<dbReference type="EMBL" id="CP001127">
    <property type="protein sequence ID" value="ACF88872.1"/>
    <property type="molecule type" value="Genomic_DNA"/>
</dbReference>
<evidence type="ECO:0000313" key="1">
    <source>
        <dbReference type="EMBL" id="ACF88872.1"/>
    </source>
</evidence>
<accession>A0A0N1QSJ8</accession>
<organism evidence="1 2">
    <name type="scientific">Salmonella schwarzengrund (strain CVM19633)</name>
    <dbReference type="NCBI Taxonomy" id="439843"/>
    <lineage>
        <taxon>Bacteria</taxon>
        <taxon>Pseudomonadati</taxon>
        <taxon>Pseudomonadota</taxon>
        <taxon>Gammaproteobacteria</taxon>
        <taxon>Enterobacterales</taxon>
        <taxon>Enterobacteriaceae</taxon>
        <taxon>Salmonella</taxon>
    </lineage>
</organism>
<evidence type="ECO:0000313" key="2">
    <source>
        <dbReference type="Proteomes" id="UP000001865"/>
    </source>
</evidence>
<reference evidence="1 2" key="1">
    <citation type="journal article" date="2011" name="J. Bacteriol.">
        <title>Comparative genomics of 28 Salmonella enterica isolates: evidence for CRISPR-mediated adaptive sublineage evolution.</title>
        <authorList>
            <person name="Fricke W.F."/>
            <person name="Mammel M.K."/>
            <person name="McDermott P.F."/>
            <person name="Tartera C."/>
            <person name="White D.G."/>
            <person name="Leclerc J.E."/>
            <person name="Ravel J."/>
            <person name="Cebula T.A."/>
        </authorList>
    </citation>
    <scope>NUCLEOTIDE SEQUENCE [LARGE SCALE GENOMIC DNA]</scope>
    <source>
        <strain evidence="1 2">CVM19633</strain>
    </source>
</reference>
<name>A0A0N1QSJ8_SALSV</name>
<dbReference type="AlphaFoldDB" id="A0A0N1QSJ8"/>
<dbReference type="HOGENOM" id="CLU_3157635_0_0_6"/>
<dbReference type="KEGG" id="sew:SeSA_A0667"/>
<protein>
    <submittedName>
        <fullName evidence="1">Uncharacterized protein</fullName>
    </submittedName>
</protein>
<gene>
    <name evidence="1" type="ordered locus">SeSA_A0667</name>
</gene>
<sequence length="48" mass="5428">MGILTVGGGFESILPEWMSAQNEQYLSLRDLLIELYRSNGIWPGDIPF</sequence>
<dbReference type="Proteomes" id="UP000001865">
    <property type="component" value="Chromosome"/>
</dbReference>
<proteinExistence type="predicted"/>